<protein>
    <submittedName>
        <fullName evidence="1">Uncharacterized protein</fullName>
    </submittedName>
</protein>
<reference evidence="1 2" key="1">
    <citation type="journal article" date="2023" name="Sci. Data">
        <title>Genome assembly of the Korean intertidal mud-creeper Batillaria attramentaria.</title>
        <authorList>
            <person name="Patra A.K."/>
            <person name="Ho P.T."/>
            <person name="Jun S."/>
            <person name="Lee S.J."/>
            <person name="Kim Y."/>
            <person name="Won Y.J."/>
        </authorList>
    </citation>
    <scope>NUCLEOTIDE SEQUENCE [LARGE SCALE GENOMIC DNA]</scope>
    <source>
        <strain evidence="1">Wonlab-2016</strain>
    </source>
</reference>
<dbReference type="AlphaFoldDB" id="A0ABD0LHC9"/>
<dbReference type="EMBL" id="JACVVK020000048">
    <property type="protein sequence ID" value="KAK7498889.1"/>
    <property type="molecule type" value="Genomic_DNA"/>
</dbReference>
<accession>A0ABD0LHC9</accession>
<comment type="caution">
    <text evidence="1">The sequence shown here is derived from an EMBL/GenBank/DDBJ whole genome shotgun (WGS) entry which is preliminary data.</text>
</comment>
<gene>
    <name evidence="1" type="ORF">BaRGS_00009981</name>
</gene>
<evidence type="ECO:0000313" key="1">
    <source>
        <dbReference type="EMBL" id="KAK7498889.1"/>
    </source>
</evidence>
<keyword evidence="2" id="KW-1185">Reference proteome</keyword>
<dbReference type="Proteomes" id="UP001519460">
    <property type="component" value="Unassembled WGS sequence"/>
</dbReference>
<proteinExistence type="predicted"/>
<name>A0ABD0LHC9_9CAEN</name>
<evidence type="ECO:0000313" key="2">
    <source>
        <dbReference type="Proteomes" id="UP001519460"/>
    </source>
</evidence>
<organism evidence="1 2">
    <name type="scientific">Batillaria attramentaria</name>
    <dbReference type="NCBI Taxonomy" id="370345"/>
    <lineage>
        <taxon>Eukaryota</taxon>
        <taxon>Metazoa</taxon>
        <taxon>Spiralia</taxon>
        <taxon>Lophotrochozoa</taxon>
        <taxon>Mollusca</taxon>
        <taxon>Gastropoda</taxon>
        <taxon>Caenogastropoda</taxon>
        <taxon>Sorbeoconcha</taxon>
        <taxon>Cerithioidea</taxon>
        <taxon>Batillariidae</taxon>
        <taxon>Batillaria</taxon>
    </lineage>
</organism>
<sequence>MSPVQSGHGRALDAITGKGVVAGVGTGGGRGGGERGGTHVVHVLRQIIQNVIRASSRVHRVTRNMGQLINHISKLRPPGVISYHDHLTLYDSRADKRRERARGGGGSTSQRVRDIVSGGDISIIDGHAAAH</sequence>